<dbReference type="GO" id="GO:0045892">
    <property type="term" value="P:negative regulation of DNA-templated transcription"/>
    <property type="evidence" value="ECO:0007669"/>
    <property type="project" value="TreeGrafter"/>
</dbReference>
<dbReference type="GO" id="GO:0003677">
    <property type="term" value="F:DNA binding"/>
    <property type="evidence" value="ECO:0007669"/>
    <property type="project" value="UniProtKB-KW"/>
</dbReference>
<evidence type="ECO:0000313" key="9">
    <source>
        <dbReference type="Proteomes" id="UP000330809"/>
    </source>
</evidence>
<dbReference type="InterPro" id="IPR014757">
    <property type="entry name" value="Tscrpt_reg_IclR_C"/>
</dbReference>
<dbReference type="PROSITE" id="PS51078">
    <property type="entry name" value="ICLR_ED"/>
    <property type="match status" value="1"/>
</dbReference>
<dbReference type="PANTHER" id="PTHR30136">
    <property type="entry name" value="HELIX-TURN-HELIX TRANSCRIPTIONAL REGULATOR, ICLR FAMILY"/>
    <property type="match status" value="1"/>
</dbReference>
<dbReference type="PANTHER" id="PTHR30136:SF24">
    <property type="entry name" value="HTH-TYPE TRANSCRIPTIONAL REPRESSOR ALLR"/>
    <property type="match status" value="1"/>
</dbReference>
<dbReference type="PROSITE" id="PS51077">
    <property type="entry name" value="HTH_ICLR"/>
    <property type="match status" value="1"/>
</dbReference>
<evidence type="ECO:0000256" key="2">
    <source>
        <dbReference type="ARBA" id="ARBA00023125"/>
    </source>
</evidence>
<reference evidence="8 9" key="1">
    <citation type="submission" date="2019-02" db="EMBL/GenBank/DDBJ databases">
        <authorList>
            <consortium name="Pathogen Informatics"/>
        </authorList>
    </citation>
    <scope>NUCLEOTIDE SEQUENCE [LARGE SCALE GENOMIC DNA]</scope>
    <source>
        <strain evidence="8 9">3012STDY7103891</strain>
    </source>
</reference>
<feature type="domain" description="HTH iclR-type" evidence="6">
    <location>
        <begin position="8"/>
        <end position="69"/>
    </location>
</feature>
<keyword evidence="3" id="KW-0804">Transcription</keyword>
<keyword evidence="1" id="KW-0805">Transcription regulation</keyword>
<dbReference type="InterPro" id="IPR050707">
    <property type="entry name" value="HTH_MetabolicPath_Reg"/>
</dbReference>
<evidence type="ECO:0000313" key="8">
    <source>
        <dbReference type="EMBL" id="VFB18185.1"/>
    </source>
</evidence>
<dbReference type="SMART" id="SM00346">
    <property type="entry name" value="HTH_ICLR"/>
    <property type="match status" value="1"/>
</dbReference>
<evidence type="ECO:0000259" key="7">
    <source>
        <dbReference type="PROSITE" id="PS51078"/>
    </source>
</evidence>
<dbReference type="InterPro" id="IPR036388">
    <property type="entry name" value="WH-like_DNA-bd_sf"/>
</dbReference>
<dbReference type="GO" id="GO:0003700">
    <property type="term" value="F:DNA-binding transcription factor activity"/>
    <property type="evidence" value="ECO:0007669"/>
    <property type="project" value="TreeGrafter"/>
</dbReference>
<protein>
    <recommendedName>
        <fullName evidence="4">HTH-type transcriptional repressor AllR</fullName>
    </recommendedName>
    <alternativeName>
        <fullName evidence="5">Negative regulator of allantoin and glyoxylate utilization operons</fullName>
    </alternativeName>
</protein>
<dbReference type="EMBL" id="CAACYJ010000012">
    <property type="protein sequence ID" value="VFB18185.1"/>
    <property type="molecule type" value="Genomic_DNA"/>
</dbReference>
<evidence type="ECO:0000256" key="5">
    <source>
        <dbReference type="ARBA" id="ARBA00042627"/>
    </source>
</evidence>
<name>A0A449IFI9_PSEFR</name>
<gene>
    <name evidence="8" type="primary">iclR</name>
    <name evidence="8" type="ORF">NCTC10754_00723</name>
</gene>
<evidence type="ECO:0000256" key="3">
    <source>
        <dbReference type="ARBA" id="ARBA00023163"/>
    </source>
</evidence>
<dbReference type="SUPFAM" id="SSF46785">
    <property type="entry name" value="Winged helix' DNA-binding domain"/>
    <property type="match status" value="1"/>
</dbReference>
<dbReference type="InterPro" id="IPR005471">
    <property type="entry name" value="Tscrpt_reg_IclR_N"/>
</dbReference>
<evidence type="ECO:0000256" key="1">
    <source>
        <dbReference type="ARBA" id="ARBA00023015"/>
    </source>
</evidence>
<dbReference type="Gene3D" id="1.10.10.10">
    <property type="entry name" value="Winged helix-like DNA-binding domain superfamily/Winged helix DNA-binding domain"/>
    <property type="match status" value="1"/>
</dbReference>
<dbReference type="SUPFAM" id="SSF55781">
    <property type="entry name" value="GAF domain-like"/>
    <property type="match status" value="1"/>
</dbReference>
<proteinExistence type="predicted"/>
<sequence length="245" mass="26676">MGPIMNYNTPTDRLLQILVSLGQSAEAISAKALSEQLGQPLSSTYRHLNTLLRWGLAEENGQGRYLPGPACLQLAKKFDREAVLVTLAKPELKRLAEQSQESVALMVPSNGQAICIELVDSPQPLRCCYQKGLAQPLLVGASARVLLAYMDEAHSVSALLAQGVEPEEVATYQRSFAQIRAAGYAVSVSEIDDGIWGISAPLLDSRNRLQGAISLMAPATRAHTRSERLIRWTQDVALRLSARLD</sequence>
<evidence type="ECO:0000256" key="4">
    <source>
        <dbReference type="ARBA" id="ARBA00040379"/>
    </source>
</evidence>
<dbReference type="AlphaFoldDB" id="A0A449IFI9"/>
<dbReference type="InterPro" id="IPR036390">
    <property type="entry name" value="WH_DNA-bd_sf"/>
</dbReference>
<dbReference type="InterPro" id="IPR029016">
    <property type="entry name" value="GAF-like_dom_sf"/>
</dbReference>
<dbReference type="Pfam" id="PF09339">
    <property type="entry name" value="HTH_IclR"/>
    <property type="match status" value="1"/>
</dbReference>
<accession>A0A449IFI9</accession>
<feature type="domain" description="IclR-ED" evidence="7">
    <location>
        <begin position="70"/>
        <end position="245"/>
    </location>
</feature>
<dbReference type="Gene3D" id="3.30.450.40">
    <property type="match status" value="1"/>
</dbReference>
<keyword evidence="2" id="KW-0238">DNA-binding</keyword>
<dbReference type="Pfam" id="PF01614">
    <property type="entry name" value="IclR_C"/>
    <property type="match status" value="1"/>
</dbReference>
<evidence type="ECO:0000259" key="6">
    <source>
        <dbReference type="PROSITE" id="PS51077"/>
    </source>
</evidence>
<organism evidence="8 9">
    <name type="scientific">Pseudomonas fragi</name>
    <dbReference type="NCBI Taxonomy" id="296"/>
    <lineage>
        <taxon>Bacteria</taxon>
        <taxon>Pseudomonadati</taxon>
        <taxon>Pseudomonadota</taxon>
        <taxon>Gammaproteobacteria</taxon>
        <taxon>Pseudomonadales</taxon>
        <taxon>Pseudomonadaceae</taxon>
        <taxon>Pseudomonas</taxon>
    </lineage>
</organism>
<dbReference type="Proteomes" id="UP000330809">
    <property type="component" value="Unassembled WGS sequence"/>
</dbReference>